<name>A0A553PMD6_TIGCA</name>
<evidence type="ECO:0000313" key="2">
    <source>
        <dbReference type="EMBL" id="TRY78840.1"/>
    </source>
</evidence>
<dbReference type="AlphaFoldDB" id="A0A553PMD6"/>
<evidence type="ECO:0000313" key="3">
    <source>
        <dbReference type="Proteomes" id="UP000318571"/>
    </source>
</evidence>
<keyword evidence="3" id="KW-1185">Reference proteome</keyword>
<evidence type="ECO:0000256" key="1">
    <source>
        <dbReference type="SAM" id="Phobius"/>
    </source>
</evidence>
<keyword evidence="1" id="KW-1133">Transmembrane helix</keyword>
<dbReference type="EMBL" id="VCGU01000003">
    <property type="protein sequence ID" value="TRY78840.1"/>
    <property type="molecule type" value="Genomic_DNA"/>
</dbReference>
<proteinExistence type="predicted"/>
<keyword evidence="1" id="KW-0812">Transmembrane</keyword>
<dbReference type="Proteomes" id="UP000318571">
    <property type="component" value="Chromosome 11"/>
</dbReference>
<sequence>MLPKWQISWLIVALSGIFLMALDVRAERYDIHIRQAPQKSYEEEEDGKILPTKTFLSTFEILLLCSLFILTILFLGFCMLYLYCFGCRCPGWFKTCCCCGCCRRRKSNDYTQVQLHRDRKIGEIWKTNYPPSGKRPNPV</sequence>
<reference evidence="2 3" key="1">
    <citation type="journal article" date="2018" name="Nat. Ecol. Evol.">
        <title>Genomic signatures of mitonuclear coevolution across populations of Tigriopus californicus.</title>
        <authorList>
            <person name="Barreto F.S."/>
            <person name="Watson E.T."/>
            <person name="Lima T.G."/>
            <person name="Willett C.S."/>
            <person name="Edmands S."/>
            <person name="Li W."/>
            <person name="Burton R.S."/>
        </authorList>
    </citation>
    <scope>NUCLEOTIDE SEQUENCE [LARGE SCALE GENOMIC DNA]</scope>
    <source>
        <strain evidence="2 3">San Diego</strain>
    </source>
</reference>
<gene>
    <name evidence="2" type="ORF">TCAL_08970</name>
</gene>
<keyword evidence="1" id="KW-0472">Membrane</keyword>
<protein>
    <submittedName>
        <fullName evidence="2">Uncharacterized protein</fullName>
    </submittedName>
</protein>
<accession>A0A553PMD6</accession>
<comment type="caution">
    <text evidence="2">The sequence shown here is derived from an EMBL/GenBank/DDBJ whole genome shotgun (WGS) entry which is preliminary data.</text>
</comment>
<feature type="transmembrane region" description="Helical" evidence="1">
    <location>
        <begin position="6"/>
        <end position="24"/>
    </location>
</feature>
<organism evidence="2 3">
    <name type="scientific">Tigriopus californicus</name>
    <name type="common">Marine copepod</name>
    <dbReference type="NCBI Taxonomy" id="6832"/>
    <lineage>
        <taxon>Eukaryota</taxon>
        <taxon>Metazoa</taxon>
        <taxon>Ecdysozoa</taxon>
        <taxon>Arthropoda</taxon>
        <taxon>Crustacea</taxon>
        <taxon>Multicrustacea</taxon>
        <taxon>Hexanauplia</taxon>
        <taxon>Copepoda</taxon>
        <taxon>Harpacticoida</taxon>
        <taxon>Harpacticidae</taxon>
        <taxon>Tigriopus</taxon>
    </lineage>
</organism>
<feature type="transmembrane region" description="Helical" evidence="1">
    <location>
        <begin position="61"/>
        <end position="83"/>
    </location>
</feature>